<reference evidence="3 4" key="1">
    <citation type="submission" date="2022-07" db="EMBL/GenBank/DDBJ databases">
        <title>A copper resistant bacterium isolated from sediment samples of deep sea hydrothermal areas.</title>
        <authorList>
            <person name="Zeng X."/>
        </authorList>
    </citation>
    <scope>NUCLEOTIDE SEQUENCE [LARGE SCALE GENOMIC DNA]</scope>
    <source>
        <strain evidence="4">CuT 6</strain>
    </source>
</reference>
<organism evidence="3 4">
    <name type="scientific">Marinobacter metalliresistant</name>
    <dbReference type="NCBI Taxonomy" id="2961995"/>
    <lineage>
        <taxon>Bacteria</taxon>
        <taxon>Pseudomonadati</taxon>
        <taxon>Pseudomonadota</taxon>
        <taxon>Gammaproteobacteria</taxon>
        <taxon>Pseudomonadales</taxon>
        <taxon>Marinobacteraceae</taxon>
        <taxon>Marinobacter</taxon>
    </lineage>
</organism>
<keyword evidence="4" id="KW-1185">Reference proteome</keyword>
<keyword evidence="1" id="KW-0472">Membrane</keyword>
<evidence type="ECO:0000313" key="4">
    <source>
        <dbReference type="Proteomes" id="UP001475781"/>
    </source>
</evidence>
<evidence type="ECO:0000313" key="3">
    <source>
        <dbReference type="EMBL" id="WZF88734.1"/>
    </source>
</evidence>
<feature type="domain" description="SHOCT" evidence="2">
    <location>
        <begin position="5"/>
        <end position="31"/>
    </location>
</feature>
<sequence length="283" mass="31397">MSVDDLERLAKLKDSGALTEEEFQRKKAEILSPGNSQDTASGPQSIEIWNPTAAANWSLLFSPIFGAFLQAKNWKSLGEQNKSKSSMLWVYLGCLIIFLVLIVPGLAKYGSGIGIIWLLFWYFTASKSQTKYVKEKYNDEYEKKGWFKPIIIAIGLIFSLIIVTAVFESTNKSGFNLSSDDPSVAMVKDGSLYTCKSHTVEELVNSFMGNPSWASGVSDSGVEFVNIEGDIMYANKEVRATLQLKINESEQSFEFQAIEMNGVPQNKMIANALLNKMCDSASQ</sequence>
<dbReference type="Proteomes" id="UP001475781">
    <property type="component" value="Chromosome"/>
</dbReference>
<feature type="transmembrane region" description="Helical" evidence="1">
    <location>
        <begin position="146"/>
        <end position="167"/>
    </location>
</feature>
<feature type="transmembrane region" description="Helical" evidence="1">
    <location>
        <begin position="86"/>
        <end position="103"/>
    </location>
</feature>
<dbReference type="Pfam" id="PF09851">
    <property type="entry name" value="SHOCT"/>
    <property type="match status" value="1"/>
</dbReference>
<keyword evidence="1" id="KW-1133">Transmembrane helix</keyword>
<gene>
    <name evidence="3" type="ORF">NLK58_00495</name>
</gene>
<dbReference type="EMBL" id="CP101118">
    <property type="protein sequence ID" value="WZF88734.1"/>
    <property type="molecule type" value="Genomic_DNA"/>
</dbReference>
<keyword evidence="1" id="KW-0812">Transmembrane</keyword>
<dbReference type="RefSeq" id="WP_341581694.1">
    <property type="nucleotide sequence ID" value="NZ_CP101118.1"/>
</dbReference>
<feature type="transmembrane region" description="Helical" evidence="1">
    <location>
        <begin position="109"/>
        <end position="125"/>
    </location>
</feature>
<evidence type="ECO:0000256" key="1">
    <source>
        <dbReference type="SAM" id="Phobius"/>
    </source>
</evidence>
<dbReference type="InterPro" id="IPR018649">
    <property type="entry name" value="SHOCT"/>
</dbReference>
<proteinExistence type="predicted"/>
<protein>
    <submittedName>
        <fullName evidence="3">SHOCT domain-containing protein</fullName>
    </submittedName>
</protein>
<name>A0ABZ2W294_9GAMM</name>
<accession>A0ABZ2W294</accession>
<evidence type="ECO:0000259" key="2">
    <source>
        <dbReference type="Pfam" id="PF09851"/>
    </source>
</evidence>